<dbReference type="GO" id="GO:0006457">
    <property type="term" value="P:protein folding"/>
    <property type="evidence" value="ECO:0007669"/>
    <property type="project" value="TreeGrafter"/>
</dbReference>
<sequence length="253" mass="28521">MVLAIMLNCTVLIATSDCWGRFVLDIHLGCWSCDLRQLFDLSAYTRVHCSQAFSNTHTASFGQSSVGAANIHPSVKWGQKKDHILLTIAVQDIEKPEINIEPTKLHFKGQQTKGLIYDATLEFFDEIDPQASKYRKVSQNHWEFMLKKKDPSKPFWKRLIKSTEKCQWIAVDWNHFTAEGDDDDDMEGGMDGKNWGDLDGMFKQMGGGLGGPSATDMNDLEGEETDSDDEPMPDLEDVPKSDDDKAQPNEKTK</sequence>
<evidence type="ECO:0000313" key="6">
    <source>
        <dbReference type="Proteomes" id="UP000663828"/>
    </source>
</evidence>
<reference evidence="5" key="1">
    <citation type="submission" date="2021-02" db="EMBL/GenBank/DDBJ databases">
        <authorList>
            <person name="Nowell W R."/>
        </authorList>
    </citation>
    <scope>NUCLEOTIDE SEQUENCE</scope>
</reference>
<keyword evidence="3" id="KW-0732">Signal</keyword>
<feature type="compositionally biased region" description="Basic and acidic residues" evidence="2">
    <location>
        <begin position="237"/>
        <end position="253"/>
    </location>
</feature>
<gene>
    <name evidence="5" type="ORF">XAT740_LOCUS24925</name>
</gene>
<feature type="signal peptide" evidence="3">
    <location>
        <begin position="1"/>
        <end position="20"/>
    </location>
</feature>
<protein>
    <recommendedName>
        <fullName evidence="4">CS domain-containing protein</fullName>
    </recommendedName>
</protein>
<evidence type="ECO:0000313" key="5">
    <source>
        <dbReference type="EMBL" id="CAF1225162.1"/>
    </source>
</evidence>
<dbReference type="EMBL" id="CAJNOR010001952">
    <property type="protein sequence ID" value="CAF1225162.1"/>
    <property type="molecule type" value="Genomic_DNA"/>
</dbReference>
<dbReference type="PROSITE" id="PS51203">
    <property type="entry name" value="CS"/>
    <property type="match status" value="1"/>
</dbReference>
<dbReference type="PANTHER" id="PTHR22932">
    <property type="entry name" value="TELOMERASE-BINDING PROTEIN P23 HSP90 CO-CHAPERONE"/>
    <property type="match status" value="1"/>
</dbReference>
<comment type="caution">
    <text evidence="5">The sequence shown here is derived from an EMBL/GenBank/DDBJ whole genome shotgun (WGS) entry which is preliminary data.</text>
</comment>
<feature type="region of interest" description="Disordered" evidence="2">
    <location>
        <begin position="197"/>
        <end position="253"/>
    </location>
</feature>
<dbReference type="GO" id="GO:0051087">
    <property type="term" value="F:protein-folding chaperone binding"/>
    <property type="evidence" value="ECO:0007669"/>
    <property type="project" value="TreeGrafter"/>
</dbReference>
<keyword evidence="6" id="KW-1185">Reference proteome</keyword>
<comment type="similarity">
    <text evidence="1">Belongs to the p23/wos2 family.</text>
</comment>
<feature type="compositionally biased region" description="Acidic residues" evidence="2">
    <location>
        <begin position="218"/>
        <end position="236"/>
    </location>
</feature>
<evidence type="ECO:0000256" key="1">
    <source>
        <dbReference type="ARBA" id="ARBA00025733"/>
    </source>
</evidence>
<dbReference type="InterPro" id="IPR007052">
    <property type="entry name" value="CS_dom"/>
</dbReference>
<evidence type="ECO:0000259" key="4">
    <source>
        <dbReference type="PROSITE" id="PS51203"/>
    </source>
</evidence>
<dbReference type="GO" id="GO:0005829">
    <property type="term" value="C:cytosol"/>
    <property type="evidence" value="ECO:0007669"/>
    <property type="project" value="TreeGrafter"/>
</dbReference>
<dbReference type="GO" id="GO:0005634">
    <property type="term" value="C:nucleus"/>
    <property type="evidence" value="ECO:0007669"/>
    <property type="project" value="TreeGrafter"/>
</dbReference>
<name>A0A814Y650_ADIRI</name>
<evidence type="ECO:0000256" key="3">
    <source>
        <dbReference type="SAM" id="SignalP"/>
    </source>
</evidence>
<dbReference type="InterPro" id="IPR045250">
    <property type="entry name" value="p23-like"/>
</dbReference>
<dbReference type="SUPFAM" id="SSF49764">
    <property type="entry name" value="HSP20-like chaperones"/>
    <property type="match status" value="1"/>
</dbReference>
<dbReference type="FunFam" id="2.60.40.790:FF:000013">
    <property type="entry name" value="Very-long-chain (3R)-3-hydroxyacyl-CoA dehydratase"/>
    <property type="match status" value="1"/>
</dbReference>
<dbReference type="Proteomes" id="UP000663828">
    <property type="component" value="Unassembled WGS sequence"/>
</dbReference>
<organism evidence="5 6">
    <name type="scientific">Adineta ricciae</name>
    <name type="common">Rotifer</name>
    <dbReference type="NCBI Taxonomy" id="249248"/>
    <lineage>
        <taxon>Eukaryota</taxon>
        <taxon>Metazoa</taxon>
        <taxon>Spiralia</taxon>
        <taxon>Gnathifera</taxon>
        <taxon>Rotifera</taxon>
        <taxon>Eurotatoria</taxon>
        <taxon>Bdelloidea</taxon>
        <taxon>Adinetida</taxon>
        <taxon>Adinetidae</taxon>
        <taxon>Adineta</taxon>
    </lineage>
</organism>
<dbReference type="Gene3D" id="2.60.40.790">
    <property type="match status" value="1"/>
</dbReference>
<dbReference type="GO" id="GO:0051131">
    <property type="term" value="P:chaperone-mediated protein complex assembly"/>
    <property type="evidence" value="ECO:0007669"/>
    <property type="project" value="TreeGrafter"/>
</dbReference>
<feature type="chain" id="PRO_5032397079" description="CS domain-containing protein" evidence="3">
    <location>
        <begin position="21"/>
        <end position="253"/>
    </location>
</feature>
<dbReference type="AlphaFoldDB" id="A0A814Y650"/>
<dbReference type="GO" id="GO:0051879">
    <property type="term" value="F:Hsp90 protein binding"/>
    <property type="evidence" value="ECO:0007669"/>
    <property type="project" value="InterPro"/>
</dbReference>
<dbReference type="PANTHER" id="PTHR22932:SF1">
    <property type="entry name" value="CO-CHAPERONE PROTEIN DAF-41"/>
    <property type="match status" value="1"/>
</dbReference>
<dbReference type="Pfam" id="PF04969">
    <property type="entry name" value="CS"/>
    <property type="match status" value="1"/>
</dbReference>
<dbReference type="CDD" id="cd06465">
    <property type="entry name" value="p23_hB-ind1_like"/>
    <property type="match status" value="1"/>
</dbReference>
<accession>A0A814Y650</accession>
<feature type="domain" description="CS" evidence="4">
    <location>
        <begin position="70"/>
        <end position="160"/>
    </location>
</feature>
<evidence type="ECO:0000256" key="2">
    <source>
        <dbReference type="SAM" id="MobiDB-lite"/>
    </source>
</evidence>
<proteinExistence type="inferred from homology"/>
<dbReference type="InterPro" id="IPR008978">
    <property type="entry name" value="HSP20-like_chaperone"/>
</dbReference>